<feature type="region of interest" description="Disordered" evidence="1">
    <location>
        <begin position="1"/>
        <end position="27"/>
    </location>
</feature>
<dbReference type="EMBL" id="JAWPEI010000005">
    <property type="protein sequence ID" value="KAK4725635.1"/>
    <property type="molecule type" value="Genomic_DNA"/>
</dbReference>
<accession>A0AAV9LIU5</accession>
<protein>
    <submittedName>
        <fullName evidence="2">Uncharacterized protein</fullName>
    </submittedName>
</protein>
<organism evidence="2 3">
    <name type="scientific">Solanum pinnatisectum</name>
    <name type="common">tansyleaf nightshade</name>
    <dbReference type="NCBI Taxonomy" id="50273"/>
    <lineage>
        <taxon>Eukaryota</taxon>
        <taxon>Viridiplantae</taxon>
        <taxon>Streptophyta</taxon>
        <taxon>Embryophyta</taxon>
        <taxon>Tracheophyta</taxon>
        <taxon>Spermatophyta</taxon>
        <taxon>Magnoliopsida</taxon>
        <taxon>eudicotyledons</taxon>
        <taxon>Gunneridae</taxon>
        <taxon>Pentapetalae</taxon>
        <taxon>asterids</taxon>
        <taxon>lamiids</taxon>
        <taxon>Solanales</taxon>
        <taxon>Solanaceae</taxon>
        <taxon>Solanoideae</taxon>
        <taxon>Solaneae</taxon>
        <taxon>Solanum</taxon>
    </lineage>
</organism>
<feature type="compositionally biased region" description="Basic and acidic residues" evidence="1">
    <location>
        <begin position="15"/>
        <end position="27"/>
    </location>
</feature>
<gene>
    <name evidence="2" type="ORF">R3W88_030552</name>
</gene>
<dbReference type="AlphaFoldDB" id="A0AAV9LIU5"/>
<keyword evidence="3" id="KW-1185">Reference proteome</keyword>
<dbReference type="Proteomes" id="UP001311915">
    <property type="component" value="Unassembled WGS sequence"/>
</dbReference>
<evidence type="ECO:0000313" key="3">
    <source>
        <dbReference type="Proteomes" id="UP001311915"/>
    </source>
</evidence>
<name>A0AAV9LIU5_9SOLN</name>
<evidence type="ECO:0000256" key="1">
    <source>
        <dbReference type="SAM" id="MobiDB-lite"/>
    </source>
</evidence>
<comment type="caution">
    <text evidence="2">The sequence shown here is derived from an EMBL/GenBank/DDBJ whole genome shotgun (WGS) entry which is preliminary data.</text>
</comment>
<reference evidence="2 3" key="1">
    <citation type="submission" date="2023-10" db="EMBL/GenBank/DDBJ databases">
        <title>Genome-Wide Identification Analysis in wild type Solanum Pinnatisectum Reveals Some Genes Defensing Phytophthora Infestans.</title>
        <authorList>
            <person name="Sun C."/>
        </authorList>
    </citation>
    <scope>NUCLEOTIDE SEQUENCE [LARGE SCALE GENOMIC DNA]</scope>
    <source>
        <strain evidence="2">LQN</strain>
        <tissue evidence="2">Leaf</tissue>
    </source>
</reference>
<evidence type="ECO:0000313" key="2">
    <source>
        <dbReference type="EMBL" id="KAK4725635.1"/>
    </source>
</evidence>
<sequence length="175" mass="19881">MLGIPNFPPSTINRKPKDEINDDVRLDDDWMPKDDKVMVPIYRPRKKRGSGRFNNGSVDAIKYHVKAGQIDVAAESPWEIKEEKSENQGSSTDHDPLTVSFFSFQVAVARGTSINILLLQNKLQDLLLKVNLRVSEVQYYLTISTTTLLEEQKTLASEQAHARRCSKHKLAVKFI</sequence>
<proteinExistence type="predicted"/>